<dbReference type="SMART" id="SM00965">
    <property type="entry name" value="STN"/>
    <property type="match status" value="1"/>
</dbReference>
<dbReference type="Proteomes" id="UP000309594">
    <property type="component" value="Unassembled WGS sequence"/>
</dbReference>
<feature type="domain" description="Secretin/TonB short N-terminal" evidence="9">
    <location>
        <begin position="89"/>
        <end position="140"/>
    </location>
</feature>
<dbReference type="Gene3D" id="2.170.130.10">
    <property type="entry name" value="TonB-dependent receptor, plug domain"/>
    <property type="match status" value="1"/>
</dbReference>
<keyword evidence="2 7" id="KW-0813">Transport</keyword>
<proteinExistence type="inferred from homology"/>
<evidence type="ECO:0000256" key="4">
    <source>
        <dbReference type="ARBA" id="ARBA00022692"/>
    </source>
</evidence>
<dbReference type="RefSeq" id="WP_136881766.1">
    <property type="nucleotide sequence ID" value="NZ_SWDX01000010.1"/>
</dbReference>
<dbReference type="InterPro" id="IPR036942">
    <property type="entry name" value="Beta-barrel_TonB_sf"/>
</dbReference>
<comment type="similarity">
    <text evidence="7">Belongs to the TonB-dependent receptor family.</text>
</comment>
<name>A0A4U1G8J4_9SPHI</name>
<dbReference type="SUPFAM" id="SSF49464">
    <property type="entry name" value="Carboxypeptidase regulatory domain-like"/>
    <property type="match status" value="1"/>
</dbReference>
<comment type="subcellular location">
    <subcellularLocation>
        <location evidence="1 7">Cell outer membrane</location>
        <topology evidence="1 7">Multi-pass membrane protein</topology>
    </subcellularLocation>
</comment>
<dbReference type="InterPro" id="IPR037066">
    <property type="entry name" value="Plug_dom_sf"/>
</dbReference>
<evidence type="ECO:0000259" key="9">
    <source>
        <dbReference type="SMART" id="SM00965"/>
    </source>
</evidence>
<evidence type="ECO:0000256" key="5">
    <source>
        <dbReference type="ARBA" id="ARBA00023136"/>
    </source>
</evidence>
<dbReference type="InterPro" id="IPR011662">
    <property type="entry name" value="Secretin/TonB_short_N"/>
</dbReference>
<evidence type="ECO:0000256" key="7">
    <source>
        <dbReference type="PROSITE-ProRule" id="PRU01360"/>
    </source>
</evidence>
<evidence type="ECO:0000256" key="2">
    <source>
        <dbReference type="ARBA" id="ARBA00022448"/>
    </source>
</evidence>
<evidence type="ECO:0000256" key="3">
    <source>
        <dbReference type="ARBA" id="ARBA00022452"/>
    </source>
</evidence>
<protein>
    <submittedName>
        <fullName evidence="10">SusC/RagA family TonB-linked outer membrane protein</fullName>
    </submittedName>
</protein>
<dbReference type="AlphaFoldDB" id="A0A4U1G8J4"/>
<keyword evidence="6 7" id="KW-0998">Cell outer membrane</keyword>
<dbReference type="NCBIfam" id="TIGR04056">
    <property type="entry name" value="OMP_RagA_SusC"/>
    <property type="match status" value="1"/>
</dbReference>
<gene>
    <name evidence="10" type="ORF">FBD94_21750</name>
</gene>
<evidence type="ECO:0000256" key="1">
    <source>
        <dbReference type="ARBA" id="ARBA00004571"/>
    </source>
</evidence>
<comment type="caution">
    <text evidence="10">The sequence shown here is derived from an EMBL/GenBank/DDBJ whole genome shotgun (WGS) entry which is preliminary data.</text>
</comment>
<dbReference type="Gene3D" id="2.40.170.20">
    <property type="entry name" value="TonB-dependent receptor, beta-barrel domain"/>
    <property type="match status" value="1"/>
</dbReference>
<dbReference type="InterPro" id="IPR023996">
    <property type="entry name" value="TonB-dep_OMP_SusC/RagA"/>
</dbReference>
<evidence type="ECO:0000256" key="6">
    <source>
        <dbReference type="ARBA" id="ARBA00023237"/>
    </source>
</evidence>
<dbReference type="InterPro" id="IPR012910">
    <property type="entry name" value="Plug_dom"/>
</dbReference>
<evidence type="ECO:0000313" key="10">
    <source>
        <dbReference type="EMBL" id="TKC57252.1"/>
    </source>
</evidence>
<sequence length="1216" mass="135909">MYFINTSCGMGKPRVTPYFKPFVDVYKWISLIQPATRRQIIMRINLIAILLTLSLMQAAASSFGQLVTLHKRDASLNEVLKTIRNQTNYTFLYNSKLLKDAKPVSVNLEKATLEEALKACFENQDLTFKIIEKTVLLKKKEIGLLDKVANYFSAIDLTGKILDEGGKPLPGATIRVKNTNRTVLTNEKGEFELKGVDDKTILVISFLGYTTKEVSASKANPLVIRLDINPSELVEVSVVSTGYQKIPVTRAAGSYVVVSDKAMAGKLQTNIMERLEGMVAGLTSFKSGRDDKPNIQIRGVSTLTTNSMMPLYVVDGAPFEGDIQAINPSDVESVTVLKDAAAASIYGTRSANGVIVITTRSGSKGKLNIGYNATAKFVGLPDRAYANKMSSAELVDFQREMFNKRSGSFASIDPRKSMVETYRLFYDARQGLITETELQKQLDVLRNRDRYDQVVDEFLRKTSITQQHNLSFSGGSDFYKYNLSGNYLANAPYERVQTNNRIGFNLKNSFNFTKWATVNIGVLGSNTKNDYDNGTSLAPLAGTTIYTPGMGLLNTGKASFYMLRNSDGSLATNWLNSKSPFEINRLNSLGLQDENYNPITDLNKSHLTNTSKYLNLNVSANLKLMDGLNLDLLYQNERTELYYKQFYSKDAYRVKTMINDATVKDVKQTKMIPVGGQMNEQRGDQNSYTIRAQLNYNKEFNSKHRVDAIVGTEKRKIVGSSTNIYKYGYDDFSLNYKPIDEQLLSSAVQNTQALFDQFNFPKGDLRAEKGFVSTDDRYVSLYGNGSYTYDNKITVSGSIRVDQSNLFGTDPKYQFKPFWSAGLLYVIAENKMNWLDRVAVRATYGVSGNVPKRGGPYMISVSNGNNGLTGESQDNISSPPNNGLRWERTNVTNFGLDFSVLDRRLYGSVDVYNKSTNDLLGDLKSDPTLGWNSLVLNYGSMTNRGVDVNLNGNIITNTDFRWSTGLNFNYNRNRLTKLENTSNTVGFYLSDIQNRVGVPMGALYSVRYAGLDSQGNPKAFTADGVEVSSTDKLSVKDLVYNGTTIPPYSASLQNTLSYKGFDLFFMFIYYGGNVMRDVTAPYLTKLAELNYTTNMERSALTYWKKAGDELIPGMAPAFSIVGGAITNIWEASDQNIQKADYIKLRDVTLSYNFTGNWMKKSYLQRMRLSLQVQNAWRWAANRNNLDTEVWNGTKPISPTRGTLYPASYTIGLSANF</sequence>
<keyword evidence="4 7" id="KW-0812">Transmembrane</keyword>
<dbReference type="InterPro" id="IPR039426">
    <property type="entry name" value="TonB-dep_rcpt-like"/>
</dbReference>
<keyword evidence="3 7" id="KW-1134">Transmembrane beta strand</keyword>
<evidence type="ECO:0000256" key="8">
    <source>
        <dbReference type="SAM" id="Phobius"/>
    </source>
</evidence>
<dbReference type="GO" id="GO:0009279">
    <property type="term" value="C:cell outer membrane"/>
    <property type="evidence" value="ECO:0007669"/>
    <property type="project" value="UniProtKB-SubCell"/>
</dbReference>
<dbReference type="EMBL" id="SWDX01000010">
    <property type="protein sequence ID" value="TKC57252.1"/>
    <property type="molecule type" value="Genomic_DNA"/>
</dbReference>
<keyword evidence="8" id="KW-1133">Transmembrane helix</keyword>
<dbReference type="SUPFAM" id="SSF56935">
    <property type="entry name" value="Porins"/>
    <property type="match status" value="1"/>
</dbReference>
<feature type="transmembrane region" description="Helical" evidence="8">
    <location>
        <begin position="40"/>
        <end position="60"/>
    </location>
</feature>
<dbReference type="Gene3D" id="2.60.40.1120">
    <property type="entry name" value="Carboxypeptidase-like, regulatory domain"/>
    <property type="match status" value="1"/>
</dbReference>
<dbReference type="Pfam" id="PF13715">
    <property type="entry name" value="CarbopepD_reg_2"/>
    <property type="match status" value="1"/>
</dbReference>
<reference evidence="10 11" key="1">
    <citation type="submission" date="2019-04" db="EMBL/GenBank/DDBJ databases">
        <title>Pedobacter sp. RP-1-16 sp. nov., isolated from Arctic soil.</title>
        <authorList>
            <person name="Dahal R.H."/>
            <person name="Kim D.-U."/>
        </authorList>
    </citation>
    <scope>NUCLEOTIDE SEQUENCE [LARGE SCALE GENOMIC DNA]</scope>
    <source>
        <strain evidence="10 11">RP-1-16</strain>
    </source>
</reference>
<dbReference type="PROSITE" id="PS52016">
    <property type="entry name" value="TONB_DEPENDENT_REC_3"/>
    <property type="match status" value="1"/>
</dbReference>
<dbReference type="NCBIfam" id="TIGR04057">
    <property type="entry name" value="SusC_RagA_signa"/>
    <property type="match status" value="1"/>
</dbReference>
<accession>A0A4U1G8J4</accession>
<dbReference type="Pfam" id="PF07715">
    <property type="entry name" value="Plug"/>
    <property type="match status" value="1"/>
</dbReference>
<organism evidence="10 11">
    <name type="scientific">Pedobacter hiemivivus</name>
    <dbReference type="NCBI Taxonomy" id="2530454"/>
    <lineage>
        <taxon>Bacteria</taxon>
        <taxon>Pseudomonadati</taxon>
        <taxon>Bacteroidota</taxon>
        <taxon>Sphingobacteriia</taxon>
        <taxon>Sphingobacteriales</taxon>
        <taxon>Sphingobacteriaceae</taxon>
        <taxon>Pedobacter</taxon>
    </lineage>
</organism>
<keyword evidence="5 7" id="KW-0472">Membrane</keyword>
<dbReference type="InterPro" id="IPR008969">
    <property type="entry name" value="CarboxyPept-like_regulatory"/>
</dbReference>
<dbReference type="InterPro" id="IPR023997">
    <property type="entry name" value="TonB-dep_OMP_SusC/RagA_CS"/>
</dbReference>
<dbReference type="Pfam" id="PF07660">
    <property type="entry name" value="STN"/>
    <property type="match status" value="1"/>
</dbReference>
<evidence type="ECO:0000313" key="11">
    <source>
        <dbReference type="Proteomes" id="UP000309594"/>
    </source>
</evidence>